<name>Q2W6W6_PARM1</name>
<dbReference type="InterPro" id="IPR029063">
    <property type="entry name" value="SAM-dependent_MTases_sf"/>
</dbReference>
<dbReference type="GO" id="GO:0008757">
    <property type="term" value="F:S-adenosylmethionine-dependent methyltransferase activity"/>
    <property type="evidence" value="ECO:0007669"/>
    <property type="project" value="InterPro"/>
</dbReference>
<dbReference type="KEGG" id="mag:amb1605"/>
<reference evidence="4 5" key="1">
    <citation type="journal article" date="2005" name="DNA Res.">
        <title>Complete genome sequence of the facultative anaerobic magnetotactic bacterium Magnetospirillum sp. strain AMB-1.</title>
        <authorList>
            <person name="Matsunaga T."/>
            <person name="Okamura Y."/>
            <person name="Fukuda Y."/>
            <person name="Wahyudi A.T."/>
            <person name="Murase Y."/>
            <person name="Takeyama H."/>
        </authorList>
    </citation>
    <scope>NUCLEOTIDE SEQUENCE [LARGE SCALE GENOMIC DNA]</scope>
    <source>
        <strain evidence="5">ATCC 700264 / AMB-1</strain>
    </source>
</reference>
<protein>
    <submittedName>
        <fullName evidence="4">SAM-dependent methyltransferase</fullName>
    </submittedName>
</protein>
<dbReference type="GO" id="GO:0032259">
    <property type="term" value="P:methylation"/>
    <property type="evidence" value="ECO:0007669"/>
    <property type="project" value="UniProtKB-KW"/>
</dbReference>
<accession>Q2W6W6</accession>
<evidence type="ECO:0000313" key="5">
    <source>
        <dbReference type="Proteomes" id="UP000007058"/>
    </source>
</evidence>
<keyword evidence="5" id="KW-1185">Reference proteome</keyword>
<dbReference type="PANTHER" id="PTHR13090:SF1">
    <property type="entry name" value="ARGININE-HYDROXYLASE NDUFAF5, MITOCHONDRIAL"/>
    <property type="match status" value="1"/>
</dbReference>
<dbReference type="Pfam" id="PF08241">
    <property type="entry name" value="Methyltransf_11"/>
    <property type="match status" value="1"/>
</dbReference>
<dbReference type="Proteomes" id="UP000007058">
    <property type="component" value="Chromosome"/>
</dbReference>
<evidence type="ECO:0000256" key="1">
    <source>
        <dbReference type="ARBA" id="ARBA00022603"/>
    </source>
</evidence>
<dbReference type="InterPro" id="IPR050602">
    <property type="entry name" value="Malonyl-ACP_OMT"/>
</dbReference>
<evidence type="ECO:0000259" key="3">
    <source>
        <dbReference type="Pfam" id="PF08241"/>
    </source>
</evidence>
<dbReference type="Gene3D" id="3.40.50.150">
    <property type="entry name" value="Vaccinia Virus protein VP39"/>
    <property type="match status" value="1"/>
</dbReference>
<evidence type="ECO:0000256" key="2">
    <source>
        <dbReference type="ARBA" id="ARBA00022679"/>
    </source>
</evidence>
<dbReference type="InterPro" id="IPR013216">
    <property type="entry name" value="Methyltransf_11"/>
</dbReference>
<keyword evidence="1 4" id="KW-0489">Methyltransferase</keyword>
<feature type="domain" description="Methyltransferase type 11" evidence="3">
    <location>
        <begin position="74"/>
        <end position="164"/>
    </location>
</feature>
<organism evidence="4 5">
    <name type="scientific">Paramagnetospirillum magneticum (strain ATCC 700264 / AMB-1)</name>
    <name type="common">Magnetospirillum magneticum</name>
    <dbReference type="NCBI Taxonomy" id="342108"/>
    <lineage>
        <taxon>Bacteria</taxon>
        <taxon>Pseudomonadati</taxon>
        <taxon>Pseudomonadota</taxon>
        <taxon>Alphaproteobacteria</taxon>
        <taxon>Rhodospirillales</taxon>
        <taxon>Magnetospirillaceae</taxon>
        <taxon>Paramagnetospirillum</taxon>
    </lineage>
</organism>
<dbReference type="HOGENOM" id="CLU_046586_0_3_5"/>
<dbReference type="AlphaFoldDB" id="Q2W6W6"/>
<gene>
    <name evidence="4" type="ordered locus">amb1605</name>
</gene>
<sequence>MTRRATLAGMIFPSQKRHGHAIQPDMRIFDRRLVRKHRDRAAGNFVAHDFLVREVAERLADRLDDVKRRFPVALDLGCHTGEMADTLKGRGGIETLVQCDLSPAMAAKAAANGHPTLAADEEWLPFAAHSFDLVVSCLSLHWVNDLPGTLLQIRRVLKPDGLFIAALLGAGTLGELRQSLQESELAEEGGVSPRVAPFADVKDLGALLQRAGFTLPVADADTVPVSYADPMRLMADLRGMGETNAVAEQRKGLTRRATLLRAIALYQERFAGPDGRLPATFQVLTMTGWAPHPCQPTAAPQGCAIPGLPDLMGRMSPETE</sequence>
<dbReference type="CDD" id="cd02440">
    <property type="entry name" value="AdoMet_MTases"/>
    <property type="match status" value="1"/>
</dbReference>
<evidence type="ECO:0000313" key="4">
    <source>
        <dbReference type="EMBL" id="BAE50409.1"/>
    </source>
</evidence>
<dbReference type="STRING" id="342108.amb1605"/>
<proteinExistence type="predicted"/>
<dbReference type="EMBL" id="AP007255">
    <property type="protein sequence ID" value="BAE50409.1"/>
    <property type="molecule type" value="Genomic_DNA"/>
</dbReference>
<dbReference type="PANTHER" id="PTHR13090">
    <property type="entry name" value="ARGININE-HYDROXYLASE NDUFAF5, MITOCHONDRIAL"/>
    <property type="match status" value="1"/>
</dbReference>
<dbReference type="SUPFAM" id="SSF53335">
    <property type="entry name" value="S-adenosyl-L-methionine-dependent methyltransferases"/>
    <property type="match status" value="1"/>
</dbReference>
<keyword evidence="2" id="KW-0808">Transferase</keyword>